<dbReference type="InterPro" id="IPR051678">
    <property type="entry name" value="AGP_Transferase"/>
</dbReference>
<dbReference type="RefSeq" id="WP_328856385.1">
    <property type="nucleotide sequence ID" value="NZ_CP108021.1"/>
</dbReference>
<dbReference type="PANTHER" id="PTHR21310">
    <property type="entry name" value="AMINOGLYCOSIDE PHOSPHOTRANSFERASE-RELATED-RELATED"/>
    <property type="match status" value="1"/>
</dbReference>
<dbReference type="SUPFAM" id="SSF56112">
    <property type="entry name" value="Protein kinase-like (PK-like)"/>
    <property type="match status" value="1"/>
</dbReference>
<feature type="domain" description="Aminoglycoside phosphotransferase" evidence="1">
    <location>
        <begin position="41"/>
        <end position="279"/>
    </location>
</feature>
<dbReference type="EMBL" id="CP108021">
    <property type="protein sequence ID" value="WUM18801.1"/>
    <property type="molecule type" value="Genomic_DNA"/>
</dbReference>
<dbReference type="PANTHER" id="PTHR21310:SF40">
    <property type="entry name" value="AMINOGLYCOSIDE PHOSPHOTRANSFERASE DOMAIN-CONTAINING PROTEIN-RELATED"/>
    <property type="match status" value="1"/>
</dbReference>
<dbReference type="Pfam" id="PF01636">
    <property type="entry name" value="APH"/>
    <property type="match status" value="1"/>
</dbReference>
<proteinExistence type="predicted"/>
<organism evidence="2 3">
    <name type="scientific">Williamsia herbipolensis</name>
    <dbReference type="NCBI Taxonomy" id="1603258"/>
    <lineage>
        <taxon>Bacteria</taxon>
        <taxon>Bacillati</taxon>
        <taxon>Actinomycetota</taxon>
        <taxon>Actinomycetes</taxon>
        <taxon>Mycobacteriales</taxon>
        <taxon>Nocardiaceae</taxon>
        <taxon>Williamsia</taxon>
    </lineage>
</organism>
<evidence type="ECO:0000313" key="2">
    <source>
        <dbReference type="EMBL" id="WUM18801.1"/>
    </source>
</evidence>
<dbReference type="Gene3D" id="3.90.1200.10">
    <property type="match status" value="1"/>
</dbReference>
<evidence type="ECO:0000313" key="3">
    <source>
        <dbReference type="Proteomes" id="UP001432128"/>
    </source>
</evidence>
<dbReference type="AlphaFoldDB" id="A0AAU4JYF6"/>
<keyword evidence="3" id="KW-1185">Reference proteome</keyword>
<gene>
    <name evidence="2" type="ORF">OG579_13790</name>
</gene>
<reference evidence="2 3" key="1">
    <citation type="submission" date="2022-10" db="EMBL/GenBank/DDBJ databases">
        <title>The complete genomes of actinobacterial strains from the NBC collection.</title>
        <authorList>
            <person name="Joergensen T.S."/>
            <person name="Alvarez Arevalo M."/>
            <person name="Sterndorff E.B."/>
            <person name="Faurdal D."/>
            <person name="Vuksanovic O."/>
            <person name="Mourched A.-S."/>
            <person name="Charusanti P."/>
            <person name="Shaw S."/>
            <person name="Blin K."/>
            <person name="Weber T."/>
        </authorList>
    </citation>
    <scope>NUCLEOTIDE SEQUENCE [LARGE SCALE GENOMIC DNA]</scope>
    <source>
        <strain evidence="2 3">NBC_00319</strain>
    </source>
</reference>
<evidence type="ECO:0000259" key="1">
    <source>
        <dbReference type="Pfam" id="PF01636"/>
    </source>
</evidence>
<dbReference type="InterPro" id="IPR041726">
    <property type="entry name" value="ACAD10_11_N"/>
</dbReference>
<dbReference type="InterPro" id="IPR011009">
    <property type="entry name" value="Kinase-like_dom_sf"/>
</dbReference>
<name>A0AAU4JYF6_9NOCA</name>
<dbReference type="KEGG" id="whr:OG579_13790"/>
<dbReference type="CDD" id="cd05154">
    <property type="entry name" value="ACAD10_11_N-like"/>
    <property type="match status" value="1"/>
</dbReference>
<accession>A0AAU4JYF6</accession>
<dbReference type="InterPro" id="IPR002575">
    <property type="entry name" value="Aminoglycoside_PTrfase"/>
</dbReference>
<protein>
    <submittedName>
        <fullName evidence="2">Phosphotransferase family protein</fullName>
    </submittedName>
</protein>
<dbReference type="Proteomes" id="UP001432128">
    <property type="component" value="Chromosome"/>
</dbReference>
<sequence>MSMTPARTLSDAELTELADWLDGALPPHSGPLTIAPYPQQAGNSHLVFRVRTSSHVWAMRVAPLRDSSGGYDLSREFSVLQGLSGSPVPHPSPVLCAASPGCPIDRDLLVCDWVHGHTLVGPLPAAITNPGSGEKLAWSLVETLADIHDTAVTAPVLDRPRASAAEFLDRQFEKGRAMLDHHSVRDVDHLTRLLATLSDHRPARWHCGLMHGDYSAMNVMIHDERTPTVSCVLDWETATVGATMVDLGYLSARWATADMDPLLAAFALGAGDPDSLRALPPRDFIDDAYQAITGRSCRDLPFFQGLGMARLALAVEVRVARAHRQGQHDRAQGFARLVDTVVAHGLRLTDAG</sequence>
<dbReference type="Gene3D" id="3.30.200.20">
    <property type="entry name" value="Phosphorylase Kinase, domain 1"/>
    <property type="match status" value="1"/>
</dbReference>